<evidence type="ECO:0000313" key="2">
    <source>
        <dbReference type="Proteomes" id="UP001303473"/>
    </source>
</evidence>
<dbReference type="Proteomes" id="UP001303473">
    <property type="component" value="Unassembled WGS sequence"/>
</dbReference>
<dbReference type="EMBL" id="MU853766">
    <property type="protein sequence ID" value="KAK3943413.1"/>
    <property type="molecule type" value="Genomic_DNA"/>
</dbReference>
<name>A0AAN6S7Z4_9PEZI</name>
<protein>
    <submittedName>
        <fullName evidence="1">Uncharacterized protein</fullName>
    </submittedName>
</protein>
<reference evidence="2" key="1">
    <citation type="journal article" date="2023" name="Mol. Phylogenet. Evol.">
        <title>Genome-scale phylogeny and comparative genomics of the fungal order Sordariales.</title>
        <authorList>
            <person name="Hensen N."/>
            <person name="Bonometti L."/>
            <person name="Westerberg I."/>
            <person name="Brannstrom I.O."/>
            <person name="Guillou S."/>
            <person name="Cros-Aarteil S."/>
            <person name="Calhoun S."/>
            <person name="Haridas S."/>
            <person name="Kuo A."/>
            <person name="Mondo S."/>
            <person name="Pangilinan J."/>
            <person name="Riley R."/>
            <person name="LaButti K."/>
            <person name="Andreopoulos B."/>
            <person name="Lipzen A."/>
            <person name="Chen C."/>
            <person name="Yan M."/>
            <person name="Daum C."/>
            <person name="Ng V."/>
            <person name="Clum A."/>
            <person name="Steindorff A."/>
            <person name="Ohm R.A."/>
            <person name="Martin F."/>
            <person name="Silar P."/>
            <person name="Natvig D.O."/>
            <person name="Lalanne C."/>
            <person name="Gautier V."/>
            <person name="Ament-Velasquez S.L."/>
            <person name="Kruys A."/>
            <person name="Hutchinson M.I."/>
            <person name="Powell A.J."/>
            <person name="Barry K."/>
            <person name="Miller A.N."/>
            <person name="Grigoriev I.V."/>
            <person name="Debuchy R."/>
            <person name="Gladieux P."/>
            <person name="Hiltunen Thoren M."/>
            <person name="Johannesson H."/>
        </authorList>
    </citation>
    <scope>NUCLEOTIDE SEQUENCE [LARGE SCALE GENOMIC DNA]</scope>
    <source>
        <strain evidence="2">CBS 340.73</strain>
    </source>
</reference>
<comment type="caution">
    <text evidence="1">The sequence shown here is derived from an EMBL/GenBank/DDBJ whole genome shotgun (WGS) entry which is preliminary data.</text>
</comment>
<evidence type="ECO:0000313" key="1">
    <source>
        <dbReference type="EMBL" id="KAK3943413.1"/>
    </source>
</evidence>
<sequence length="121" mass="14711">MSQGKAQRLMLRTCDPPYMRVADVLLDLDTEANPAANAMYIILKDEYEWKWPDRNKHLMGWKDNREEFVREVDEDDGIYRDRMRRWQRWPQLKSKRQEQWLRCAIITFRALDYLSTVTKKG</sequence>
<proteinExistence type="predicted"/>
<organism evidence="1 2">
    <name type="scientific">Diplogelasinospora grovesii</name>
    <dbReference type="NCBI Taxonomy" id="303347"/>
    <lineage>
        <taxon>Eukaryota</taxon>
        <taxon>Fungi</taxon>
        <taxon>Dikarya</taxon>
        <taxon>Ascomycota</taxon>
        <taxon>Pezizomycotina</taxon>
        <taxon>Sordariomycetes</taxon>
        <taxon>Sordariomycetidae</taxon>
        <taxon>Sordariales</taxon>
        <taxon>Diplogelasinosporaceae</taxon>
        <taxon>Diplogelasinospora</taxon>
    </lineage>
</organism>
<dbReference type="AlphaFoldDB" id="A0AAN6S7Z4"/>
<keyword evidence="2" id="KW-1185">Reference proteome</keyword>
<accession>A0AAN6S7Z4</accession>
<gene>
    <name evidence="1" type="ORF">QBC46DRAFT_377746</name>
</gene>